<protein>
    <recommendedName>
        <fullName evidence="4">Transmembrane protein</fullName>
    </recommendedName>
</protein>
<sequence length="255" mass="29233">MCFFVPRFSLSSLSLVNNPLSAFPPTRPPSFLPRLPIIFASSSHTPRELYPGRQQKHSKSSVFNLSSDFVSLRFSLSSLLFFPPLLFFLYDSFISFFFLFIFLSHVFARSFLFFFMLFSFFLLFSSFPLSFTFVSFVISFQLASLFFSFFCLFVFVFCFFLIQITRFTLTVPSPFCFSSNLKLSEICIFSGLSLSSRGALIFFFGTSSLLIGWVDAILMPSLQARHILEIRLSHPSLSHPPPLGNSVLKLKFLFI</sequence>
<evidence type="ECO:0000313" key="3">
    <source>
        <dbReference type="Proteomes" id="UP000597762"/>
    </source>
</evidence>
<evidence type="ECO:0000256" key="1">
    <source>
        <dbReference type="SAM" id="Phobius"/>
    </source>
</evidence>
<dbReference type="Proteomes" id="UP000597762">
    <property type="component" value="Unassembled WGS sequence"/>
</dbReference>
<keyword evidence="3" id="KW-1185">Reference proteome</keyword>
<feature type="transmembrane region" description="Helical" evidence="1">
    <location>
        <begin position="81"/>
        <end position="104"/>
    </location>
</feature>
<name>A0A812D492_ACAPH</name>
<feature type="transmembrane region" description="Helical" evidence="1">
    <location>
        <begin position="142"/>
        <end position="162"/>
    </location>
</feature>
<reference evidence="2" key="1">
    <citation type="submission" date="2021-01" db="EMBL/GenBank/DDBJ databases">
        <authorList>
            <person name="Li R."/>
            <person name="Bekaert M."/>
        </authorList>
    </citation>
    <scope>NUCLEOTIDE SEQUENCE</scope>
    <source>
        <strain evidence="2">Farmed</strain>
    </source>
</reference>
<dbReference type="AlphaFoldDB" id="A0A812D492"/>
<comment type="caution">
    <text evidence="2">The sequence shown here is derived from an EMBL/GenBank/DDBJ whole genome shotgun (WGS) entry which is preliminary data.</text>
</comment>
<dbReference type="EMBL" id="CAHIKZ030002445">
    <property type="protein sequence ID" value="CAE1287015.1"/>
    <property type="molecule type" value="Genomic_DNA"/>
</dbReference>
<proteinExistence type="predicted"/>
<gene>
    <name evidence="2" type="ORF">SPHA_46286</name>
</gene>
<keyword evidence="1" id="KW-1133">Transmembrane helix</keyword>
<evidence type="ECO:0008006" key="4">
    <source>
        <dbReference type="Google" id="ProtNLM"/>
    </source>
</evidence>
<keyword evidence="1" id="KW-0472">Membrane</keyword>
<accession>A0A812D492</accession>
<organism evidence="2 3">
    <name type="scientific">Acanthosepion pharaonis</name>
    <name type="common">Pharaoh cuttlefish</name>
    <name type="synonym">Sepia pharaonis</name>
    <dbReference type="NCBI Taxonomy" id="158019"/>
    <lineage>
        <taxon>Eukaryota</taxon>
        <taxon>Metazoa</taxon>
        <taxon>Spiralia</taxon>
        <taxon>Lophotrochozoa</taxon>
        <taxon>Mollusca</taxon>
        <taxon>Cephalopoda</taxon>
        <taxon>Coleoidea</taxon>
        <taxon>Decapodiformes</taxon>
        <taxon>Sepiida</taxon>
        <taxon>Sepiina</taxon>
        <taxon>Sepiidae</taxon>
        <taxon>Acanthosepion</taxon>
    </lineage>
</organism>
<feature type="transmembrane region" description="Helical" evidence="1">
    <location>
        <begin position="111"/>
        <end position="136"/>
    </location>
</feature>
<keyword evidence="1" id="KW-0812">Transmembrane</keyword>
<evidence type="ECO:0000313" key="2">
    <source>
        <dbReference type="EMBL" id="CAE1287015.1"/>
    </source>
</evidence>
<feature type="transmembrane region" description="Helical" evidence="1">
    <location>
        <begin position="200"/>
        <end position="222"/>
    </location>
</feature>